<evidence type="ECO:0000256" key="1">
    <source>
        <dbReference type="SAM" id="MobiDB-lite"/>
    </source>
</evidence>
<feature type="compositionally biased region" description="Polar residues" evidence="1">
    <location>
        <begin position="1"/>
        <end position="19"/>
    </location>
</feature>
<feature type="region of interest" description="Disordered" evidence="1">
    <location>
        <begin position="1"/>
        <end position="39"/>
    </location>
</feature>
<organism evidence="2 3">
    <name type="scientific">Hypothenemus hampei</name>
    <name type="common">Coffee berry borer</name>
    <dbReference type="NCBI Taxonomy" id="57062"/>
    <lineage>
        <taxon>Eukaryota</taxon>
        <taxon>Metazoa</taxon>
        <taxon>Ecdysozoa</taxon>
        <taxon>Arthropoda</taxon>
        <taxon>Hexapoda</taxon>
        <taxon>Insecta</taxon>
        <taxon>Pterygota</taxon>
        <taxon>Neoptera</taxon>
        <taxon>Endopterygota</taxon>
        <taxon>Coleoptera</taxon>
        <taxon>Polyphaga</taxon>
        <taxon>Cucujiformia</taxon>
        <taxon>Curculionidae</taxon>
        <taxon>Scolytinae</taxon>
        <taxon>Hypothenemus</taxon>
    </lineage>
</organism>
<proteinExistence type="predicted"/>
<accession>A0ABD1EDL7</accession>
<dbReference type="EMBL" id="JBDJPC010000008">
    <property type="protein sequence ID" value="KAL1492744.1"/>
    <property type="molecule type" value="Genomic_DNA"/>
</dbReference>
<feature type="region of interest" description="Disordered" evidence="1">
    <location>
        <begin position="205"/>
        <end position="254"/>
    </location>
</feature>
<sequence>MGNTSSHAPQNQINGSVRPQKNDNIRDKREYPSRVAQSVKVLPDLESRLKLRHTNNGEILHSGGTLSGRQDPFRNTSLKQYSFNEDRRPVPKRNDQSSQNKQFAFQFKQYNSEPDLRISNSRDHAIKEYRCKKKYRAPPPPTGKKELKSFNRDEENMEESPLRRIRLFKTRAETKKESSQIGVNDVAINQHELVCLEEKIRPTENAGRPKFQSRNLNIEDETPNLPAEKSNSQLLSRDEPSGKESSIPELSPDMKNDKLKSFYFGMENEDSDISSCQAEDDEDQLAIALNLRPVLPRKRLEIGHFSPIAAWRQLDSRLENLDDSEDLTVWTPPQVLNVGSSMENLNLTSFSKHRAHIFSLSLPRDLQPPPPPAVTSNKISLNGFRTLKRSVSGMLNTLSLRKNTKQRPLSKDMENNWFLIRSAPNSINESSLDMTDMFSHNTPRLMYLPEKEFDFPDLKFSKSCEDLQGPHTNNLDIKIENKGGKSQSKKKFTFQSTIRQIERKKIAEKLSKEAELKEKQRLREIEVIKRVEEEFQRKRDKEKANIRHQLRLYAMEEEQWTSLPFESDHKLEERQEPDGAISSHTSSPVFIKKHSEPKIITQATQELSEYRQAQRNYKDYRGFQKALESRYLKETVHKEVTCNMPNAQEYGYGHGNYRKDFANGAKKSISSLHSEESPKTYRNVFSSVSKF</sequence>
<feature type="region of interest" description="Disordered" evidence="1">
    <location>
        <begin position="81"/>
        <end position="100"/>
    </location>
</feature>
<evidence type="ECO:0000313" key="2">
    <source>
        <dbReference type="EMBL" id="KAL1492744.1"/>
    </source>
</evidence>
<name>A0ABD1EDL7_HYPHA</name>
<feature type="compositionally biased region" description="Basic and acidic residues" evidence="1">
    <location>
        <begin position="20"/>
        <end position="32"/>
    </location>
</feature>
<dbReference type="Proteomes" id="UP001566132">
    <property type="component" value="Unassembled WGS sequence"/>
</dbReference>
<dbReference type="AlphaFoldDB" id="A0ABD1EDL7"/>
<reference evidence="2 3" key="1">
    <citation type="submission" date="2024-05" db="EMBL/GenBank/DDBJ databases">
        <title>Genetic variation in Jamaican populations of the coffee berry borer (Hypothenemus hampei).</title>
        <authorList>
            <person name="Errbii M."/>
            <person name="Myrie A."/>
        </authorList>
    </citation>
    <scope>NUCLEOTIDE SEQUENCE [LARGE SCALE GENOMIC DNA]</scope>
    <source>
        <strain evidence="2">JA-Hopewell-2020-01-JO</strain>
        <tissue evidence="2">Whole body</tissue>
    </source>
</reference>
<protein>
    <submittedName>
        <fullName evidence="2">Uncharacterized protein</fullName>
    </submittedName>
</protein>
<feature type="region of interest" description="Disordered" evidence="1">
    <location>
        <begin position="52"/>
        <end position="74"/>
    </location>
</feature>
<keyword evidence="3" id="KW-1185">Reference proteome</keyword>
<feature type="compositionally biased region" description="Basic and acidic residues" evidence="1">
    <location>
        <begin position="84"/>
        <end position="95"/>
    </location>
</feature>
<gene>
    <name evidence="2" type="ORF">ABEB36_010951</name>
</gene>
<comment type="caution">
    <text evidence="2">The sequence shown here is derived from an EMBL/GenBank/DDBJ whole genome shotgun (WGS) entry which is preliminary data.</text>
</comment>
<evidence type="ECO:0000313" key="3">
    <source>
        <dbReference type="Proteomes" id="UP001566132"/>
    </source>
</evidence>
<feature type="region of interest" description="Disordered" evidence="1">
    <location>
        <begin position="134"/>
        <end position="160"/>
    </location>
</feature>
<feature type="compositionally biased region" description="Basic and acidic residues" evidence="1">
    <location>
        <begin position="143"/>
        <end position="154"/>
    </location>
</feature>